<reference evidence="3" key="1">
    <citation type="journal article" date="2019" name="Int. J. Syst. Evol. Microbiol.">
        <title>The Global Catalogue of Microorganisms (GCM) 10K type strain sequencing project: providing services to taxonomists for standard genome sequencing and annotation.</title>
        <authorList>
            <consortium name="The Broad Institute Genomics Platform"/>
            <consortium name="The Broad Institute Genome Sequencing Center for Infectious Disease"/>
            <person name="Wu L."/>
            <person name="Ma J."/>
        </authorList>
    </citation>
    <scope>NUCLEOTIDE SEQUENCE [LARGE SCALE GENOMIC DNA]</scope>
    <source>
        <strain evidence="3">CCUG 49560</strain>
    </source>
</reference>
<evidence type="ECO:0000256" key="1">
    <source>
        <dbReference type="SAM" id="Phobius"/>
    </source>
</evidence>
<evidence type="ECO:0000313" key="2">
    <source>
        <dbReference type="EMBL" id="MFC4589636.1"/>
    </source>
</evidence>
<keyword evidence="1" id="KW-1133">Transmembrane helix</keyword>
<feature type="transmembrane region" description="Helical" evidence="1">
    <location>
        <begin position="228"/>
        <end position="247"/>
    </location>
</feature>
<feature type="transmembrane region" description="Helical" evidence="1">
    <location>
        <begin position="108"/>
        <end position="132"/>
    </location>
</feature>
<keyword evidence="1" id="KW-0812">Transmembrane</keyword>
<accession>A0ABV9EM78</accession>
<feature type="transmembrane region" description="Helical" evidence="1">
    <location>
        <begin position="175"/>
        <end position="193"/>
    </location>
</feature>
<sequence length="505" mass="53146">MTAVAVPPRAGRARLTPPGRLLRLELRRNPMPWTLPLLAVLYWFDTYQTIVSFPPYWLQRAMIMQTHAITDFEPFVVGVAAWMGSRDGRRGTTDLVGVTSRPRLSAQLVTWAATACWAVLAYLVFAGVLFAIMAREAVWGGPPWWLVAVGAASMVAFSAIGFTAGALLPNRFTPPLAVIAVAVPLLVAFRLAVQGDVVALIAPANDTIGHKPDADLGIFHPFLPDLSITQLIFLSGLTIAALAALGLPAGSGPWRVRRVCAALVVPGLVAAGIAVRLTSTARLQPQGMMAIPALHDSADDRPIGYTPVCDHSVVPICLHPAFRADLPDVVAALAPVLNQVTGLPGAPVRVDQITTNLRAWPSLGEEVSGSPPALRLPLAGYGVAPRNFGSAFIAGMVRSRAGMTIVSSVVGGGYSPGPMGEPRGTPAQQAIAAALLKLAGTSSTPQCARSGITTSCYVVPMPPPGTPIHTAAQRFAALPTATRHTWLTTHITALRTGRLSLNQLP</sequence>
<organism evidence="2 3">
    <name type="scientific">Sphaerisporangium corydalis</name>
    <dbReference type="NCBI Taxonomy" id="1441875"/>
    <lineage>
        <taxon>Bacteria</taxon>
        <taxon>Bacillati</taxon>
        <taxon>Actinomycetota</taxon>
        <taxon>Actinomycetes</taxon>
        <taxon>Streptosporangiales</taxon>
        <taxon>Streptosporangiaceae</taxon>
        <taxon>Sphaerisporangium</taxon>
    </lineage>
</organism>
<feature type="transmembrane region" description="Helical" evidence="1">
    <location>
        <begin position="259"/>
        <end position="279"/>
    </location>
</feature>
<gene>
    <name evidence="2" type="ORF">ACFO8L_26350</name>
</gene>
<evidence type="ECO:0000313" key="3">
    <source>
        <dbReference type="Proteomes" id="UP001595891"/>
    </source>
</evidence>
<protein>
    <submittedName>
        <fullName evidence="2">Uncharacterized protein</fullName>
    </submittedName>
</protein>
<comment type="caution">
    <text evidence="2">The sequence shown here is derived from an EMBL/GenBank/DDBJ whole genome shotgun (WGS) entry which is preliminary data.</text>
</comment>
<dbReference type="RefSeq" id="WP_262844414.1">
    <property type="nucleotide sequence ID" value="NZ_JANZYP010000028.1"/>
</dbReference>
<keyword evidence="3" id="KW-1185">Reference proteome</keyword>
<feature type="transmembrane region" description="Helical" evidence="1">
    <location>
        <begin position="144"/>
        <end position="168"/>
    </location>
</feature>
<dbReference type="Proteomes" id="UP001595891">
    <property type="component" value="Unassembled WGS sequence"/>
</dbReference>
<keyword evidence="1" id="KW-0472">Membrane</keyword>
<proteinExistence type="predicted"/>
<dbReference type="EMBL" id="JBHSFN010000017">
    <property type="protein sequence ID" value="MFC4589636.1"/>
    <property type="molecule type" value="Genomic_DNA"/>
</dbReference>
<name>A0ABV9EM78_9ACTN</name>